<dbReference type="PROSITE" id="PS00141">
    <property type="entry name" value="ASP_PROTEASE"/>
    <property type="match status" value="1"/>
</dbReference>
<keyword evidence="5" id="KW-0732">Signal</keyword>
<feature type="signal peptide" evidence="5">
    <location>
        <begin position="1"/>
        <end position="23"/>
    </location>
</feature>
<dbReference type="Proteomes" id="UP000663846">
    <property type="component" value="Unassembled WGS sequence"/>
</dbReference>
<evidence type="ECO:0000256" key="5">
    <source>
        <dbReference type="SAM" id="SignalP"/>
    </source>
</evidence>
<feature type="chain" id="PRO_5034400311" description="Peptidase A1 domain-containing protein" evidence="5">
    <location>
        <begin position="24"/>
        <end position="433"/>
    </location>
</feature>
<evidence type="ECO:0000259" key="6">
    <source>
        <dbReference type="PROSITE" id="PS51767"/>
    </source>
</evidence>
<evidence type="ECO:0000313" key="8">
    <source>
        <dbReference type="Proteomes" id="UP000663846"/>
    </source>
</evidence>
<dbReference type="InterPro" id="IPR034164">
    <property type="entry name" value="Pepsin-like_dom"/>
</dbReference>
<sequence length="433" mass="46130">MSIHLTLSSLVIAGLALTDVTSATRSIAMTRGMSGITSMRNITGKDRARINTFQNTTALFGLVPAVNQDIAYTVEVMIGNQSYNLIVDTGSGNTWIGADRPYYPSSTSVRDGRTVSVTYGSGTFSGVQYNDTVILGNLTARDQSISVATQAQGFEGYDGILGLGPATLTAGTLTGSRTLIPTVMQTLEGQGAIEQNVLGVYFQPLVGSNMTEMNGELSLGGPDPSRYIGNITFVNVTSTAPYSLYWGIDVDAITYDESANKTVLANAASAIVDTGTTLTYIPTTTMNTFLAASNGQLDPYTTLPAFQTRPSSNVTFIISGAALTLSPDQYLIPQEQYSLFGLNQTFFYAWFGDGGASGTVNFIIGQKFLEHFYSVYDTTNSRVGFAPALPKNTERKYKAGAAVSTTSSAHKVKRISSEILLSALFVLFASISM</sequence>
<accession>A0A8H3AYU8</accession>
<organism evidence="7 8">
    <name type="scientific">Rhizoctonia solani</name>
    <dbReference type="NCBI Taxonomy" id="456999"/>
    <lineage>
        <taxon>Eukaryota</taxon>
        <taxon>Fungi</taxon>
        <taxon>Dikarya</taxon>
        <taxon>Basidiomycota</taxon>
        <taxon>Agaricomycotina</taxon>
        <taxon>Agaricomycetes</taxon>
        <taxon>Cantharellales</taxon>
        <taxon>Ceratobasidiaceae</taxon>
        <taxon>Rhizoctonia</taxon>
    </lineage>
</organism>
<gene>
    <name evidence="7" type="ORF">RDB_LOCUS134151</name>
</gene>
<dbReference type="InterPro" id="IPR033121">
    <property type="entry name" value="PEPTIDASE_A1"/>
</dbReference>
<feature type="active site" evidence="3">
    <location>
        <position position="88"/>
    </location>
</feature>
<dbReference type="AlphaFoldDB" id="A0A8H3AYU8"/>
<name>A0A8H3AYU8_9AGAM</name>
<evidence type="ECO:0000256" key="4">
    <source>
        <dbReference type="RuleBase" id="RU000454"/>
    </source>
</evidence>
<dbReference type="EMBL" id="CAJMWS010000427">
    <property type="protein sequence ID" value="CAE6443506.1"/>
    <property type="molecule type" value="Genomic_DNA"/>
</dbReference>
<protein>
    <recommendedName>
        <fullName evidence="6">Peptidase A1 domain-containing protein</fullName>
    </recommendedName>
</protein>
<comment type="similarity">
    <text evidence="1 4">Belongs to the peptidase A1 family.</text>
</comment>
<dbReference type="PANTHER" id="PTHR47966">
    <property type="entry name" value="BETA-SITE APP-CLEAVING ENZYME, ISOFORM A-RELATED"/>
    <property type="match status" value="1"/>
</dbReference>
<evidence type="ECO:0000313" key="7">
    <source>
        <dbReference type="EMBL" id="CAE6443506.1"/>
    </source>
</evidence>
<dbReference type="GO" id="GO:0006508">
    <property type="term" value="P:proteolysis"/>
    <property type="evidence" value="ECO:0007669"/>
    <property type="project" value="UniProtKB-KW"/>
</dbReference>
<keyword evidence="4" id="KW-0378">Hydrolase</keyword>
<dbReference type="CDD" id="cd05471">
    <property type="entry name" value="pepsin_like"/>
    <property type="match status" value="1"/>
</dbReference>
<keyword evidence="4" id="KW-0645">Protease</keyword>
<feature type="active site" evidence="3">
    <location>
        <position position="273"/>
    </location>
</feature>
<dbReference type="InterPro" id="IPR001461">
    <property type="entry name" value="Aspartic_peptidase_A1"/>
</dbReference>
<comment type="caution">
    <text evidence="7">The sequence shown here is derived from an EMBL/GenBank/DDBJ whole genome shotgun (WGS) entry which is preliminary data.</text>
</comment>
<reference evidence="7" key="1">
    <citation type="submission" date="2021-01" db="EMBL/GenBank/DDBJ databases">
        <authorList>
            <person name="Kaushik A."/>
        </authorList>
    </citation>
    <scope>NUCLEOTIDE SEQUENCE</scope>
    <source>
        <strain evidence="7">AG1-1C</strain>
    </source>
</reference>
<evidence type="ECO:0000256" key="2">
    <source>
        <dbReference type="ARBA" id="ARBA00022750"/>
    </source>
</evidence>
<proteinExistence type="inferred from homology"/>
<keyword evidence="2 4" id="KW-0064">Aspartyl protease</keyword>
<dbReference type="Gene3D" id="2.40.70.10">
    <property type="entry name" value="Acid Proteases"/>
    <property type="match status" value="2"/>
</dbReference>
<dbReference type="GO" id="GO:0004190">
    <property type="term" value="F:aspartic-type endopeptidase activity"/>
    <property type="evidence" value="ECO:0007669"/>
    <property type="project" value="UniProtKB-KW"/>
</dbReference>
<dbReference type="SUPFAM" id="SSF50630">
    <property type="entry name" value="Acid proteases"/>
    <property type="match status" value="1"/>
</dbReference>
<evidence type="ECO:0000256" key="3">
    <source>
        <dbReference type="PIRSR" id="PIRSR601461-1"/>
    </source>
</evidence>
<dbReference type="InterPro" id="IPR001969">
    <property type="entry name" value="Aspartic_peptidase_AS"/>
</dbReference>
<dbReference type="PROSITE" id="PS51767">
    <property type="entry name" value="PEPTIDASE_A1"/>
    <property type="match status" value="1"/>
</dbReference>
<dbReference type="PANTHER" id="PTHR47966:SF51">
    <property type="entry name" value="BETA-SITE APP-CLEAVING ENZYME, ISOFORM A-RELATED"/>
    <property type="match status" value="1"/>
</dbReference>
<evidence type="ECO:0000256" key="1">
    <source>
        <dbReference type="ARBA" id="ARBA00007447"/>
    </source>
</evidence>
<dbReference type="PRINTS" id="PR00792">
    <property type="entry name" value="PEPSIN"/>
</dbReference>
<feature type="domain" description="Peptidase A1" evidence="6">
    <location>
        <begin position="72"/>
        <end position="386"/>
    </location>
</feature>
<dbReference type="Pfam" id="PF00026">
    <property type="entry name" value="Asp"/>
    <property type="match status" value="1"/>
</dbReference>
<dbReference type="InterPro" id="IPR021109">
    <property type="entry name" value="Peptidase_aspartic_dom_sf"/>
</dbReference>